<dbReference type="EMBL" id="MLAK01001404">
    <property type="protein sequence ID" value="OHS93411.1"/>
    <property type="molecule type" value="Genomic_DNA"/>
</dbReference>
<feature type="coiled-coil region" evidence="1">
    <location>
        <begin position="286"/>
        <end position="379"/>
    </location>
</feature>
<evidence type="ECO:0000313" key="3">
    <source>
        <dbReference type="EMBL" id="OHS93411.1"/>
    </source>
</evidence>
<dbReference type="GeneID" id="94830963"/>
<dbReference type="AlphaFoldDB" id="A0A1J4J6Y1"/>
<feature type="compositionally biased region" description="Basic and acidic residues" evidence="2">
    <location>
        <begin position="436"/>
        <end position="451"/>
    </location>
</feature>
<proteinExistence type="predicted"/>
<feature type="region of interest" description="Disordered" evidence="2">
    <location>
        <begin position="427"/>
        <end position="451"/>
    </location>
</feature>
<evidence type="ECO:0000256" key="2">
    <source>
        <dbReference type="SAM" id="MobiDB-lite"/>
    </source>
</evidence>
<reference evidence="3" key="1">
    <citation type="submission" date="2016-10" db="EMBL/GenBank/DDBJ databases">
        <authorList>
            <person name="Benchimol M."/>
            <person name="Almeida L.G."/>
            <person name="Vasconcelos A.T."/>
            <person name="Perreira-Neves A."/>
            <person name="Rosa I.A."/>
            <person name="Tasca T."/>
            <person name="Bogo M.R."/>
            <person name="de Souza W."/>
        </authorList>
    </citation>
    <scope>NUCLEOTIDE SEQUENCE [LARGE SCALE GENOMIC DNA]</scope>
    <source>
        <strain evidence="3">K</strain>
    </source>
</reference>
<dbReference type="Proteomes" id="UP000179807">
    <property type="component" value="Unassembled WGS sequence"/>
</dbReference>
<evidence type="ECO:0000256" key="1">
    <source>
        <dbReference type="SAM" id="Coils"/>
    </source>
</evidence>
<feature type="coiled-coil region" evidence="1">
    <location>
        <begin position="67"/>
        <end position="101"/>
    </location>
</feature>
<keyword evidence="4" id="KW-1185">Reference proteome</keyword>
<keyword evidence="1" id="KW-0175">Coiled coil</keyword>
<name>A0A1J4J6Y1_9EUKA</name>
<dbReference type="VEuPathDB" id="TrichDB:TRFO_11829"/>
<comment type="caution">
    <text evidence="3">The sequence shown here is derived from an EMBL/GenBank/DDBJ whole genome shotgun (WGS) entry which is preliminary data.</text>
</comment>
<feature type="coiled-coil region" evidence="1">
    <location>
        <begin position="135"/>
        <end position="169"/>
    </location>
</feature>
<sequence>MNSQSFTDPNRIRNLDKDYRSTQTIASNFTSQTESNLFSLYKSFESTGQFSRTADVRASRIHADESLKALNSIEERYQDELKDLRKQQRELAKRYHKAVEMAVAPPRMPKNDEESIISIENDIKTIERLINNNNLEDLEKQNKDELEYVIELERKNKILKEKKMNLTKLPNSTFSSSETQSSRFSESKIHLEILDQFHKKSKSLTPLRPDSVKERINQLIKIVIERKAKYKAEIGEIKKLENEMQRKRDVVMKAYAIKEKRIEELNNSRIANSQLAESIRTAQSDIIEFQSLLKSLIREKEEIKRRNYTLARDKHANSEMMRRLIEIKKRVKRKKKELADKEKEMKKRYKLYKEELEIVDKKQSEVDDKEKDINALLDKLSSYGIDFQQKLRESQKELEALDLVASLRIKDSKSNSLEQQLINLLQEEGLHDEENDANKSTKESLMKLGDL</sequence>
<organism evidence="3 4">
    <name type="scientific">Tritrichomonas foetus</name>
    <dbReference type="NCBI Taxonomy" id="1144522"/>
    <lineage>
        <taxon>Eukaryota</taxon>
        <taxon>Metamonada</taxon>
        <taxon>Parabasalia</taxon>
        <taxon>Tritrichomonadida</taxon>
        <taxon>Tritrichomonadidae</taxon>
        <taxon>Tritrichomonas</taxon>
    </lineage>
</organism>
<evidence type="ECO:0000313" key="4">
    <source>
        <dbReference type="Proteomes" id="UP000179807"/>
    </source>
</evidence>
<accession>A0A1J4J6Y1</accession>
<dbReference type="RefSeq" id="XP_068346548.1">
    <property type="nucleotide sequence ID" value="XM_068496259.1"/>
</dbReference>
<gene>
    <name evidence="3" type="ORF">TRFO_11829</name>
</gene>
<protein>
    <submittedName>
        <fullName evidence="3">Uncharacterized protein</fullName>
    </submittedName>
</protein>